<dbReference type="AlphaFoldDB" id="A0A382Z5C9"/>
<proteinExistence type="predicted"/>
<name>A0A382Z5C9_9ZZZZ</name>
<sequence>MLNKELTDLINTNVAKLIIDFTNEGQVYESWFFTIHRMIKKYKIKSSNIYFISCDSKLG</sequence>
<feature type="non-terminal residue" evidence="1">
    <location>
        <position position="1"/>
    </location>
</feature>
<protein>
    <submittedName>
        <fullName evidence="1">Uncharacterized protein</fullName>
    </submittedName>
</protein>
<accession>A0A382Z5C9</accession>
<feature type="non-terminal residue" evidence="1">
    <location>
        <position position="59"/>
    </location>
</feature>
<dbReference type="EMBL" id="UINC01181146">
    <property type="protein sequence ID" value="SVD90692.1"/>
    <property type="molecule type" value="Genomic_DNA"/>
</dbReference>
<evidence type="ECO:0000313" key="1">
    <source>
        <dbReference type="EMBL" id="SVD90692.1"/>
    </source>
</evidence>
<organism evidence="1">
    <name type="scientific">marine metagenome</name>
    <dbReference type="NCBI Taxonomy" id="408172"/>
    <lineage>
        <taxon>unclassified sequences</taxon>
        <taxon>metagenomes</taxon>
        <taxon>ecological metagenomes</taxon>
    </lineage>
</organism>
<reference evidence="1" key="1">
    <citation type="submission" date="2018-05" db="EMBL/GenBank/DDBJ databases">
        <authorList>
            <person name="Lanie J.A."/>
            <person name="Ng W.-L."/>
            <person name="Kazmierczak K.M."/>
            <person name="Andrzejewski T.M."/>
            <person name="Davidsen T.M."/>
            <person name="Wayne K.J."/>
            <person name="Tettelin H."/>
            <person name="Glass J.I."/>
            <person name="Rusch D."/>
            <person name="Podicherti R."/>
            <person name="Tsui H.-C.T."/>
            <person name="Winkler M.E."/>
        </authorList>
    </citation>
    <scope>NUCLEOTIDE SEQUENCE</scope>
</reference>
<gene>
    <name evidence="1" type="ORF">METZ01_LOCUS443546</name>
</gene>